<dbReference type="EMBL" id="CP117826">
    <property type="protein sequence ID" value="XCC61991.1"/>
    <property type="molecule type" value="Genomic_DNA"/>
</dbReference>
<dbReference type="GO" id="GO:0005886">
    <property type="term" value="C:plasma membrane"/>
    <property type="evidence" value="ECO:0007669"/>
    <property type="project" value="UniProtKB-SubCell"/>
</dbReference>
<dbReference type="PROSITE" id="PS50850">
    <property type="entry name" value="MFS"/>
    <property type="match status" value="1"/>
</dbReference>
<dbReference type="PANTHER" id="PTHR11360:SF284">
    <property type="entry name" value="EG:103B4.3 PROTEIN-RELATED"/>
    <property type="match status" value="1"/>
</dbReference>
<keyword evidence="5 6" id="KW-0472">Membrane</keyword>
<feature type="transmembrane region" description="Helical" evidence="6">
    <location>
        <begin position="271"/>
        <end position="289"/>
    </location>
</feature>
<organism evidence="8">
    <name type="scientific">Christensenella massiliensis</name>
    <dbReference type="NCBI Taxonomy" id="1805714"/>
    <lineage>
        <taxon>Bacteria</taxon>
        <taxon>Bacillati</taxon>
        <taxon>Bacillota</taxon>
        <taxon>Clostridia</taxon>
        <taxon>Christensenellales</taxon>
        <taxon>Christensenellaceae</taxon>
        <taxon>Christensenella</taxon>
    </lineage>
</organism>
<evidence type="ECO:0000259" key="7">
    <source>
        <dbReference type="PROSITE" id="PS50850"/>
    </source>
</evidence>
<keyword evidence="4 6" id="KW-1133">Transmembrane helix</keyword>
<dbReference type="InterPro" id="IPR036259">
    <property type="entry name" value="MFS_trans_sf"/>
</dbReference>
<dbReference type="InterPro" id="IPR011701">
    <property type="entry name" value="MFS"/>
</dbReference>
<feature type="transmembrane region" description="Helical" evidence="6">
    <location>
        <begin position="56"/>
        <end position="77"/>
    </location>
</feature>
<evidence type="ECO:0000256" key="4">
    <source>
        <dbReference type="ARBA" id="ARBA00022989"/>
    </source>
</evidence>
<feature type="transmembrane region" description="Helical" evidence="6">
    <location>
        <begin position="235"/>
        <end position="259"/>
    </location>
</feature>
<feature type="transmembrane region" description="Helical" evidence="6">
    <location>
        <begin position="89"/>
        <end position="110"/>
    </location>
</feature>
<feature type="transmembrane region" description="Helical" evidence="6">
    <location>
        <begin position="172"/>
        <end position="193"/>
    </location>
</feature>
<accession>A0AAU8A8F2</accession>
<evidence type="ECO:0000256" key="2">
    <source>
        <dbReference type="ARBA" id="ARBA00022448"/>
    </source>
</evidence>
<proteinExistence type="predicted"/>
<feature type="transmembrane region" description="Helical" evidence="6">
    <location>
        <begin position="142"/>
        <end position="160"/>
    </location>
</feature>
<sequence>MDSSIKQKTNTKWHWMQVVACAAIMFGTMGLIANSTSIFTAQFVAEYGFTTAQSQLFFSIQNIVMVVFTPIAQIIGAKMNYRACISISVVLACVGLALLSVLNTVPLIYITPVLYGISYSFICYLLISIVIANWFRKKTGTMMGIASAFTGVGGAVWSAVAGQLLGSMGVASTAWIMAIIALVISLPFALFVIRKEPADKGLLPYGYEGNAKADVKIDESQKYGFTLKQAVKSPIFWIAAVAMFLVYFAAQFQTIFTTYAKQGLGFSIEDAALMSSMIMIGLIVGKLVLGALNDKFGVKATYIYGIVVGVVAFALFLTASQTTPVQVYIGAFLFGGCFALMSIGTPLLVDQTMGPKEYAKILSWILTIGLIANSLASAVNGIMADALGYNAVMLLAAVMLVVALVLTMVVIMLGKKKWSKAKA</sequence>
<dbReference type="RefSeq" id="WP_353423303.1">
    <property type="nucleotide sequence ID" value="NZ_CP117826.1"/>
</dbReference>
<feature type="transmembrane region" description="Helical" evidence="6">
    <location>
        <begin position="116"/>
        <end position="135"/>
    </location>
</feature>
<feature type="transmembrane region" description="Helical" evidence="6">
    <location>
        <begin position="21"/>
        <end position="44"/>
    </location>
</feature>
<keyword evidence="2" id="KW-0813">Transport</keyword>
<feature type="transmembrane region" description="Helical" evidence="6">
    <location>
        <begin position="389"/>
        <end position="413"/>
    </location>
</feature>
<dbReference type="SUPFAM" id="SSF103473">
    <property type="entry name" value="MFS general substrate transporter"/>
    <property type="match status" value="1"/>
</dbReference>
<evidence type="ECO:0000256" key="6">
    <source>
        <dbReference type="SAM" id="Phobius"/>
    </source>
</evidence>
<evidence type="ECO:0000256" key="3">
    <source>
        <dbReference type="ARBA" id="ARBA00022692"/>
    </source>
</evidence>
<feature type="transmembrane region" description="Helical" evidence="6">
    <location>
        <begin position="301"/>
        <end position="319"/>
    </location>
</feature>
<feature type="transmembrane region" description="Helical" evidence="6">
    <location>
        <begin position="361"/>
        <end position="383"/>
    </location>
</feature>
<gene>
    <name evidence="8" type="ORF">PUP29_10735</name>
</gene>
<dbReference type="AlphaFoldDB" id="A0AAU8A8F2"/>
<evidence type="ECO:0000313" key="8">
    <source>
        <dbReference type="EMBL" id="XCC61991.1"/>
    </source>
</evidence>
<protein>
    <submittedName>
        <fullName evidence="8">MFS transporter</fullName>
    </submittedName>
</protein>
<dbReference type="Gene3D" id="1.20.1250.20">
    <property type="entry name" value="MFS general substrate transporter like domains"/>
    <property type="match status" value="2"/>
</dbReference>
<dbReference type="InterPro" id="IPR050327">
    <property type="entry name" value="Proton-linked_MCT"/>
</dbReference>
<feature type="transmembrane region" description="Helical" evidence="6">
    <location>
        <begin position="325"/>
        <end position="349"/>
    </location>
</feature>
<reference evidence="8" key="1">
    <citation type="submission" date="2023-02" db="EMBL/GenBank/DDBJ databases">
        <title>Gut commensal Christensenella minuta modulates host metabolism via a new class of secondary bile acids.</title>
        <authorList>
            <person name="Liu C."/>
        </authorList>
    </citation>
    <scope>NUCLEOTIDE SEQUENCE</scope>
    <source>
        <strain evidence="8">CA70</strain>
    </source>
</reference>
<dbReference type="Pfam" id="PF07690">
    <property type="entry name" value="MFS_1"/>
    <property type="match status" value="1"/>
</dbReference>
<keyword evidence="3 6" id="KW-0812">Transmembrane</keyword>
<feature type="domain" description="Major facilitator superfamily (MFS) profile" evidence="7">
    <location>
        <begin position="1"/>
        <end position="415"/>
    </location>
</feature>
<dbReference type="GO" id="GO:0022857">
    <property type="term" value="F:transmembrane transporter activity"/>
    <property type="evidence" value="ECO:0007669"/>
    <property type="project" value="InterPro"/>
</dbReference>
<comment type="subcellular location">
    <subcellularLocation>
        <location evidence="1">Cell membrane</location>
        <topology evidence="1">Multi-pass membrane protein</topology>
    </subcellularLocation>
</comment>
<evidence type="ECO:0000256" key="5">
    <source>
        <dbReference type="ARBA" id="ARBA00023136"/>
    </source>
</evidence>
<name>A0AAU8A8F2_9FIRM</name>
<evidence type="ECO:0000256" key="1">
    <source>
        <dbReference type="ARBA" id="ARBA00004651"/>
    </source>
</evidence>
<dbReference type="PANTHER" id="PTHR11360">
    <property type="entry name" value="MONOCARBOXYLATE TRANSPORTER"/>
    <property type="match status" value="1"/>
</dbReference>
<dbReference type="InterPro" id="IPR020846">
    <property type="entry name" value="MFS_dom"/>
</dbReference>